<evidence type="ECO:0000313" key="8">
    <source>
        <dbReference type="Proteomes" id="UP000054359"/>
    </source>
</evidence>
<dbReference type="InterPro" id="IPR013087">
    <property type="entry name" value="Znf_C2H2_type"/>
</dbReference>
<keyword evidence="8" id="KW-1185">Reference proteome</keyword>
<evidence type="ECO:0000256" key="1">
    <source>
        <dbReference type="ARBA" id="ARBA00022723"/>
    </source>
</evidence>
<dbReference type="SUPFAM" id="SSF57667">
    <property type="entry name" value="beta-beta-alpha zinc fingers"/>
    <property type="match status" value="1"/>
</dbReference>
<organism evidence="7 8">
    <name type="scientific">Stegodyphus mimosarum</name>
    <name type="common">African social velvet spider</name>
    <dbReference type="NCBI Taxonomy" id="407821"/>
    <lineage>
        <taxon>Eukaryota</taxon>
        <taxon>Metazoa</taxon>
        <taxon>Ecdysozoa</taxon>
        <taxon>Arthropoda</taxon>
        <taxon>Chelicerata</taxon>
        <taxon>Arachnida</taxon>
        <taxon>Araneae</taxon>
        <taxon>Araneomorphae</taxon>
        <taxon>Entelegynae</taxon>
        <taxon>Eresoidea</taxon>
        <taxon>Eresidae</taxon>
        <taxon>Stegodyphus</taxon>
    </lineage>
</organism>
<name>A0A087TI84_STEMI</name>
<evidence type="ECO:0000256" key="2">
    <source>
        <dbReference type="ARBA" id="ARBA00022737"/>
    </source>
</evidence>
<accession>A0A087TI84</accession>
<dbReference type="PROSITE" id="PS50157">
    <property type="entry name" value="ZINC_FINGER_C2H2_2"/>
    <property type="match status" value="1"/>
</dbReference>
<evidence type="ECO:0000259" key="6">
    <source>
        <dbReference type="PROSITE" id="PS50157"/>
    </source>
</evidence>
<dbReference type="FunFam" id="3.30.160.60:FF:000624">
    <property type="entry name" value="zinc finger protein 697"/>
    <property type="match status" value="1"/>
</dbReference>
<dbReference type="Gene3D" id="3.30.160.60">
    <property type="entry name" value="Classic Zinc Finger"/>
    <property type="match status" value="1"/>
</dbReference>
<sequence length="58" mass="7216">MINHTEERPYSCEVCDKKYKRQSHLRRHILVHKRLCNTCNHFFMWPDEFKEHKAKCGR</sequence>
<evidence type="ECO:0000256" key="3">
    <source>
        <dbReference type="ARBA" id="ARBA00022771"/>
    </source>
</evidence>
<feature type="non-terminal residue" evidence="7">
    <location>
        <position position="58"/>
    </location>
</feature>
<evidence type="ECO:0000256" key="4">
    <source>
        <dbReference type="ARBA" id="ARBA00022833"/>
    </source>
</evidence>
<keyword evidence="4" id="KW-0862">Zinc</keyword>
<proteinExistence type="predicted"/>
<reference evidence="7 8" key="1">
    <citation type="submission" date="2013-11" db="EMBL/GenBank/DDBJ databases">
        <title>Genome sequencing of Stegodyphus mimosarum.</title>
        <authorList>
            <person name="Bechsgaard J."/>
        </authorList>
    </citation>
    <scope>NUCLEOTIDE SEQUENCE [LARGE SCALE GENOMIC DNA]</scope>
</reference>
<evidence type="ECO:0000256" key="5">
    <source>
        <dbReference type="PROSITE-ProRule" id="PRU00042"/>
    </source>
</evidence>
<dbReference type="EMBL" id="KK115334">
    <property type="protein sequence ID" value="KFM64823.1"/>
    <property type="molecule type" value="Genomic_DNA"/>
</dbReference>
<dbReference type="AlphaFoldDB" id="A0A087TI84"/>
<dbReference type="PROSITE" id="PS00028">
    <property type="entry name" value="ZINC_FINGER_C2H2_1"/>
    <property type="match status" value="1"/>
</dbReference>
<keyword evidence="3 5" id="KW-0863">Zinc-finger</keyword>
<feature type="domain" description="C2H2-type" evidence="6">
    <location>
        <begin position="10"/>
        <end position="32"/>
    </location>
</feature>
<protein>
    <submittedName>
        <fullName evidence="7">Zinc finger and BTB domain-containing protein 46</fullName>
    </submittedName>
</protein>
<dbReference type="Pfam" id="PF00096">
    <property type="entry name" value="zf-C2H2"/>
    <property type="match status" value="1"/>
</dbReference>
<dbReference type="InterPro" id="IPR036236">
    <property type="entry name" value="Znf_C2H2_sf"/>
</dbReference>
<keyword evidence="1" id="KW-0479">Metal-binding</keyword>
<gene>
    <name evidence="7" type="ORF">X975_01544</name>
</gene>
<dbReference type="GO" id="GO:0008270">
    <property type="term" value="F:zinc ion binding"/>
    <property type="evidence" value="ECO:0007669"/>
    <property type="project" value="UniProtKB-KW"/>
</dbReference>
<keyword evidence="2" id="KW-0677">Repeat</keyword>
<dbReference type="OrthoDB" id="3437960at2759"/>
<dbReference type="Proteomes" id="UP000054359">
    <property type="component" value="Unassembled WGS sequence"/>
</dbReference>
<evidence type="ECO:0000313" key="7">
    <source>
        <dbReference type="EMBL" id="KFM64823.1"/>
    </source>
</evidence>
<dbReference type="STRING" id="407821.A0A087TI84"/>
<dbReference type="SMART" id="SM00355">
    <property type="entry name" value="ZnF_C2H2"/>
    <property type="match status" value="1"/>
</dbReference>